<evidence type="ECO:0000313" key="4">
    <source>
        <dbReference type="EMBL" id="AHE68175.1"/>
    </source>
</evidence>
<feature type="region of interest" description="Disordered" evidence="1">
    <location>
        <begin position="54"/>
        <end position="76"/>
    </location>
</feature>
<dbReference type="GO" id="GO:0070206">
    <property type="term" value="P:protein trimerization"/>
    <property type="evidence" value="ECO:0007669"/>
    <property type="project" value="InterPro"/>
</dbReference>
<reference evidence="4 5" key="1">
    <citation type="journal article" date="2013" name="Int. J. Med. Microbiol.">
        <title>Legionella oakridgensis ATCC 33761 genome sequence and phenotypic characterization reveals its replication capacity in amoebae.</title>
        <authorList>
            <person name="Brzuszkiewicz E."/>
            <person name="Schulz T."/>
            <person name="Rydzewski K."/>
            <person name="Daniel R."/>
            <person name="Gillmaier N."/>
            <person name="Dittmann C."/>
            <person name="Holland G."/>
            <person name="Schunder E."/>
            <person name="Lautner M."/>
            <person name="Eisenreich W."/>
            <person name="Luck C."/>
            <person name="Heuner K."/>
        </authorList>
    </citation>
    <scope>NUCLEOTIDE SEQUENCE [LARGE SCALE GENOMIC DNA]</scope>
    <source>
        <strain>OR-10</strain>
        <strain evidence="5">ATCC 33761</strain>
    </source>
</reference>
<feature type="domain" description="YbgF trimerisation" evidence="3">
    <location>
        <begin position="76"/>
        <end position="133"/>
    </location>
</feature>
<dbReference type="Proteomes" id="UP000018838">
    <property type="component" value="Chromosome"/>
</dbReference>
<dbReference type="EMBL" id="CP004006">
    <property type="protein sequence ID" value="AHE68175.1"/>
    <property type="molecule type" value="Genomic_DNA"/>
</dbReference>
<dbReference type="KEGG" id="lok:Loa_02641"/>
<dbReference type="InterPro" id="IPR032519">
    <property type="entry name" value="YbgF_tri"/>
</dbReference>
<evidence type="ECO:0000259" key="3">
    <source>
        <dbReference type="Pfam" id="PF16331"/>
    </source>
</evidence>
<dbReference type="Gene3D" id="1.20.5.110">
    <property type="match status" value="1"/>
</dbReference>
<proteinExistence type="predicted"/>
<keyword evidence="5" id="KW-1185">Reference proteome</keyword>
<dbReference type="eggNOG" id="COG1729">
    <property type="taxonomic scope" value="Bacteria"/>
</dbReference>
<keyword evidence="2" id="KW-0732">Signal</keyword>
<evidence type="ECO:0000313" key="5">
    <source>
        <dbReference type="Proteomes" id="UP000018838"/>
    </source>
</evidence>
<protein>
    <recommendedName>
        <fullName evidence="3">YbgF trimerisation domain-containing protein</fullName>
    </recommendedName>
</protein>
<dbReference type="AlphaFoldDB" id="W0BE80"/>
<dbReference type="PATRIC" id="fig|1268635.3.peg.2709"/>
<dbReference type="STRING" id="1268635.Loa_02641"/>
<organism evidence="4 5">
    <name type="scientific">Legionella oakridgensis ATCC 33761 = DSM 21215</name>
    <dbReference type="NCBI Taxonomy" id="1268635"/>
    <lineage>
        <taxon>Bacteria</taxon>
        <taxon>Pseudomonadati</taxon>
        <taxon>Pseudomonadota</taxon>
        <taxon>Gammaproteobacteria</taxon>
        <taxon>Legionellales</taxon>
        <taxon>Legionellaceae</taxon>
        <taxon>Legionella</taxon>
    </lineage>
</organism>
<evidence type="ECO:0000256" key="2">
    <source>
        <dbReference type="SAM" id="SignalP"/>
    </source>
</evidence>
<accession>W0BE80</accession>
<evidence type="ECO:0000256" key="1">
    <source>
        <dbReference type="SAM" id="MobiDB-lite"/>
    </source>
</evidence>
<sequence length="222" mass="24815">MIKSHRLILAACFSCMLPFGAFSEVPIVDDSENFALLEDQQEVLEQPIARQQADFPENDEESPLAYDEPEAASNTASNRDNAALLDKIQNLQQEVQELRGQLEVQAHDLKLLQEQQLAFYKDLDSRLHNNSPVQTAKKDITIDKPEPVKKTTSINNPTPVPDRVPASVSGNAIHANPADEQISYLAAYELIKIKNMMKPPTPCRRISLNILKADMLQMLNIG</sequence>
<feature type="signal peptide" evidence="2">
    <location>
        <begin position="1"/>
        <end position="23"/>
    </location>
</feature>
<name>W0BE80_9GAMM</name>
<feature type="compositionally biased region" description="Acidic residues" evidence="1">
    <location>
        <begin position="56"/>
        <end position="70"/>
    </location>
</feature>
<dbReference type="Pfam" id="PF16331">
    <property type="entry name" value="TolA_bind_tri"/>
    <property type="match status" value="1"/>
</dbReference>
<dbReference type="HOGENOM" id="CLU_1244038_0_0_6"/>
<feature type="chain" id="PRO_5004786188" description="YbgF trimerisation domain-containing protein" evidence="2">
    <location>
        <begin position="24"/>
        <end position="222"/>
    </location>
</feature>
<gene>
    <name evidence="4" type="ORF">Loa_02641</name>
</gene>